<dbReference type="KEGG" id="hdh:G5B40_06605"/>
<evidence type="ECO:0000313" key="2">
    <source>
        <dbReference type="Proteomes" id="UP000503336"/>
    </source>
</evidence>
<keyword evidence="2" id="KW-1185">Reference proteome</keyword>
<accession>A0A7L5BZX0</accession>
<dbReference type="RefSeq" id="WP_165096575.1">
    <property type="nucleotide sequence ID" value="NZ_CP049056.1"/>
</dbReference>
<sequence length="71" mass="7525">MQSKFFGGAPFPFIKNPSHSSNIQLHAVCANSSARGSSNVFELSEVLYLKSLGERSGAALNSSDIPILALN</sequence>
<dbReference type="Proteomes" id="UP000503336">
    <property type="component" value="Chromosome"/>
</dbReference>
<dbReference type="AlphaFoldDB" id="A0A7L5BZX0"/>
<organism evidence="1 2">
    <name type="scientific">Pikeienuella piscinae</name>
    <dbReference type="NCBI Taxonomy" id="2748098"/>
    <lineage>
        <taxon>Bacteria</taxon>
        <taxon>Pseudomonadati</taxon>
        <taxon>Pseudomonadota</taxon>
        <taxon>Alphaproteobacteria</taxon>
        <taxon>Rhodobacterales</taxon>
        <taxon>Paracoccaceae</taxon>
        <taxon>Pikeienuella</taxon>
    </lineage>
</organism>
<gene>
    <name evidence="1" type="ORF">G5B40_06605</name>
</gene>
<protein>
    <submittedName>
        <fullName evidence="1">Uncharacterized protein</fullName>
    </submittedName>
</protein>
<name>A0A7L5BZX0_9RHOB</name>
<dbReference type="EMBL" id="CP049056">
    <property type="protein sequence ID" value="QIE55149.1"/>
    <property type="molecule type" value="Genomic_DNA"/>
</dbReference>
<reference evidence="1 2" key="1">
    <citation type="submission" date="2020-02" db="EMBL/GenBank/DDBJ databases">
        <title>complete genome sequence of Rhodobacteraceae bacterium.</title>
        <authorList>
            <person name="Park J."/>
            <person name="Kim Y.-S."/>
            <person name="Kim K.-H."/>
        </authorList>
    </citation>
    <scope>NUCLEOTIDE SEQUENCE [LARGE SCALE GENOMIC DNA]</scope>
    <source>
        <strain evidence="1 2">RR4-56</strain>
    </source>
</reference>
<proteinExistence type="predicted"/>
<evidence type="ECO:0000313" key="1">
    <source>
        <dbReference type="EMBL" id="QIE55149.1"/>
    </source>
</evidence>